<feature type="signal peptide" evidence="4">
    <location>
        <begin position="1"/>
        <end position="21"/>
    </location>
</feature>
<dbReference type="OrthoDB" id="9803988at2"/>
<dbReference type="GO" id="GO:0015833">
    <property type="term" value="P:peptide transport"/>
    <property type="evidence" value="ECO:0007669"/>
    <property type="project" value="TreeGrafter"/>
</dbReference>
<sequence length="516" mass="57363">MPKRVLLGLLLACGLAAPALAQEPKTGGVVNAVIQPEPPGLMLALVQNGPTQMVSGNIFEGLLRYSPKLEPQPELAESWSVSEDAKTYTFKLRKGVTWHDGKPFTAADVLFSIEMLKQTHARARNNLAQVDKVEAPDDYTVVFTLKQPFGPFLGIFEVGSMPMVPKHLYDGTDFKTNPYNNAPIGTGPFMFREWQKGSFIRLVKNPNYYEKGKPYLDEIYWQIIPDAAARSVAFETGKVDVLPGGSVENFDVPRLSKLKDTCVTGAGWEFFSPLAWLWLNNRQGPLADKRVRQAIMFAIDRDFAKDVIWNGLGKVATGPSASTIKYYTDDVKKYPYDPAKAKALLKEAGYKGEKIRLLPLAYGETWQRWGEAVKQNLQDVGLNIETIATDVAGGNQKIGDWDYDIAFTYLYQYGDPALGVGRNYVSSAIAKGQVFNNVEGYSNPEIDKLFADGAVATPDSERKEIYDKAQKMLVEDVPVAWMLELQFPTITRCKVKNLITTGIGVNDGFKDAWLDK</sequence>
<evidence type="ECO:0000313" key="6">
    <source>
        <dbReference type="EMBL" id="RXH25656.1"/>
    </source>
</evidence>
<accession>A0A4V1L1N7</accession>
<evidence type="ECO:0000256" key="3">
    <source>
        <dbReference type="ARBA" id="ARBA00022729"/>
    </source>
</evidence>
<dbReference type="Gene3D" id="3.40.190.10">
    <property type="entry name" value="Periplasmic binding protein-like II"/>
    <property type="match status" value="1"/>
</dbReference>
<dbReference type="GO" id="GO:1904680">
    <property type="term" value="F:peptide transmembrane transporter activity"/>
    <property type="evidence" value="ECO:0007669"/>
    <property type="project" value="TreeGrafter"/>
</dbReference>
<dbReference type="EMBL" id="LBJQ01000085">
    <property type="protein sequence ID" value="RXH25656.1"/>
    <property type="molecule type" value="Genomic_DNA"/>
</dbReference>
<organism evidence="6 7">
    <name type="scientific">Bradyrhizobium nanningense</name>
    <dbReference type="NCBI Taxonomy" id="1325118"/>
    <lineage>
        <taxon>Bacteria</taxon>
        <taxon>Pseudomonadati</taxon>
        <taxon>Pseudomonadota</taxon>
        <taxon>Alphaproteobacteria</taxon>
        <taxon>Hyphomicrobiales</taxon>
        <taxon>Nitrobacteraceae</taxon>
        <taxon>Bradyrhizobium</taxon>
    </lineage>
</organism>
<dbReference type="FunFam" id="3.10.105.10:FF:000029">
    <property type="entry name" value="Peptide ABC transporter substrate-binding protein"/>
    <property type="match status" value="1"/>
</dbReference>
<protein>
    <submittedName>
        <fullName evidence="6">Peptide ABC transporter substrate-binding protein</fullName>
    </submittedName>
</protein>
<dbReference type="Proteomes" id="UP000289546">
    <property type="component" value="Unassembled WGS sequence"/>
</dbReference>
<dbReference type="PANTHER" id="PTHR30290:SF38">
    <property type="entry name" value="D,D-DIPEPTIDE-BINDING PERIPLASMIC PROTEIN DDPA-RELATED"/>
    <property type="match status" value="1"/>
</dbReference>
<keyword evidence="3 4" id="KW-0732">Signal</keyword>
<gene>
    <name evidence="6" type="ORF">XH99_23880</name>
</gene>
<dbReference type="PIRSF" id="PIRSF002741">
    <property type="entry name" value="MppA"/>
    <property type="match status" value="1"/>
</dbReference>
<comment type="similarity">
    <text evidence="2">Belongs to the bacterial solute-binding protein 5 family.</text>
</comment>
<dbReference type="AlphaFoldDB" id="A0A4V1L1N7"/>
<evidence type="ECO:0000256" key="2">
    <source>
        <dbReference type="ARBA" id="ARBA00005695"/>
    </source>
</evidence>
<dbReference type="Pfam" id="PF00496">
    <property type="entry name" value="SBP_bac_5"/>
    <property type="match status" value="1"/>
</dbReference>
<reference evidence="6 7" key="1">
    <citation type="submission" date="2015-04" db="EMBL/GenBank/DDBJ databases">
        <title>Comparative genomics of rhizobia nodulating Arachis hypogaea in China.</title>
        <authorList>
            <person name="Li Y."/>
        </authorList>
    </citation>
    <scope>NUCLEOTIDE SEQUENCE [LARGE SCALE GENOMIC DNA]</scope>
    <source>
        <strain evidence="6 7">CCBAU 51757</strain>
    </source>
</reference>
<dbReference type="Gene3D" id="3.10.105.10">
    <property type="entry name" value="Dipeptide-binding Protein, Domain 3"/>
    <property type="match status" value="1"/>
</dbReference>
<name>A0A4V1L1N7_9BRAD</name>
<evidence type="ECO:0000259" key="5">
    <source>
        <dbReference type="Pfam" id="PF00496"/>
    </source>
</evidence>
<evidence type="ECO:0000313" key="7">
    <source>
        <dbReference type="Proteomes" id="UP000289546"/>
    </source>
</evidence>
<comment type="subcellular location">
    <subcellularLocation>
        <location evidence="1">Periplasm</location>
    </subcellularLocation>
</comment>
<keyword evidence="7" id="KW-1185">Reference proteome</keyword>
<dbReference type="RefSeq" id="WP_128920374.1">
    <property type="nucleotide sequence ID" value="NZ_LBJC01000082.1"/>
</dbReference>
<dbReference type="SUPFAM" id="SSF53850">
    <property type="entry name" value="Periplasmic binding protein-like II"/>
    <property type="match status" value="1"/>
</dbReference>
<feature type="chain" id="PRO_5020590227" evidence="4">
    <location>
        <begin position="22"/>
        <end position="516"/>
    </location>
</feature>
<dbReference type="GO" id="GO:0043190">
    <property type="term" value="C:ATP-binding cassette (ABC) transporter complex"/>
    <property type="evidence" value="ECO:0007669"/>
    <property type="project" value="InterPro"/>
</dbReference>
<dbReference type="InterPro" id="IPR000914">
    <property type="entry name" value="SBP_5_dom"/>
</dbReference>
<feature type="domain" description="Solute-binding protein family 5" evidence="5">
    <location>
        <begin position="70"/>
        <end position="422"/>
    </location>
</feature>
<dbReference type="InterPro" id="IPR030678">
    <property type="entry name" value="Peptide/Ni-bd"/>
</dbReference>
<comment type="caution">
    <text evidence="6">The sequence shown here is derived from an EMBL/GenBank/DDBJ whole genome shotgun (WGS) entry which is preliminary data.</text>
</comment>
<evidence type="ECO:0000256" key="4">
    <source>
        <dbReference type="SAM" id="SignalP"/>
    </source>
</evidence>
<dbReference type="CDD" id="cd08517">
    <property type="entry name" value="PBP2_NikA_DppA_OppA_like_13"/>
    <property type="match status" value="1"/>
</dbReference>
<dbReference type="GO" id="GO:0030288">
    <property type="term" value="C:outer membrane-bounded periplasmic space"/>
    <property type="evidence" value="ECO:0007669"/>
    <property type="project" value="UniProtKB-ARBA"/>
</dbReference>
<dbReference type="InterPro" id="IPR039424">
    <property type="entry name" value="SBP_5"/>
</dbReference>
<dbReference type="PANTHER" id="PTHR30290">
    <property type="entry name" value="PERIPLASMIC BINDING COMPONENT OF ABC TRANSPORTER"/>
    <property type="match status" value="1"/>
</dbReference>
<proteinExistence type="inferred from homology"/>
<evidence type="ECO:0000256" key="1">
    <source>
        <dbReference type="ARBA" id="ARBA00004418"/>
    </source>
</evidence>